<proteinExistence type="predicted"/>
<dbReference type="AlphaFoldDB" id="A0A177EAI4"/>
<keyword evidence="4" id="KW-1185">Reference proteome</keyword>
<dbReference type="Pfam" id="PF00383">
    <property type="entry name" value="dCMP_cyt_deam_1"/>
    <property type="match status" value="1"/>
</dbReference>
<dbReference type="VEuPathDB" id="MicrosporidiaDB:NEDG_01064"/>
<dbReference type="EMBL" id="LTDL01000042">
    <property type="protein sequence ID" value="OAG28925.1"/>
    <property type="molecule type" value="Genomic_DNA"/>
</dbReference>
<sequence>MDIALAEAEKAFKKEEVPIGCALFHRGVCIDKAHNLTNADKDPLSHAEMLCFQRLGKEYRPSEVEVVVTCEPCIMCMSLLLKLGIKKLTYGCKNPRFGGLTVFNTLKAIQHAPFEITQERPEEGIELLQRFYTLENTRAPPEKRKLKSTREAKILK</sequence>
<dbReference type="GO" id="GO:0002100">
    <property type="term" value="P:tRNA wobble adenosine to inosine editing"/>
    <property type="evidence" value="ECO:0007669"/>
    <property type="project" value="TreeGrafter"/>
</dbReference>
<dbReference type="PANTHER" id="PTHR11079">
    <property type="entry name" value="CYTOSINE DEAMINASE FAMILY MEMBER"/>
    <property type="match status" value="1"/>
</dbReference>
<dbReference type="PANTHER" id="PTHR11079:SF149">
    <property type="entry name" value="TRNA-SPECIFIC ADENOSINE DEAMINASE 2"/>
    <property type="match status" value="1"/>
</dbReference>
<dbReference type="OrthoDB" id="1701769at2759"/>
<dbReference type="Proteomes" id="UP000185944">
    <property type="component" value="Unassembled WGS sequence"/>
</dbReference>
<dbReference type="Gene3D" id="3.40.140.10">
    <property type="entry name" value="Cytidine Deaminase, domain 2"/>
    <property type="match status" value="1"/>
</dbReference>
<accession>A0A177EAI4</accession>
<evidence type="ECO:0000313" key="3">
    <source>
        <dbReference type="EMBL" id="OAG28925.1"/>
    </source>
</evidence>
<evidence type="ECO:0000259" key="2">
    <source>
        <dbReference type="PROSITE" id="PS51747"/>
    </source>
</evidence>
<feature type="domain" description="CMP/dCMP-type deaminase" evidence="2">
    <location>
        <begin position="1"/>
        <end position="102"/>
    </location>
</feature>
<dbReference type="InterPro" id="IPR002125">
    <property type="entry name" value="CMP_dCMP_dom"/>
</dbReference>
<dbReference type="GO" id="GO:0052717">
    <property type="term" value="F:tRNA-specific adenosine-34 deaminase activity"/>
    <property type="evidence" value="ECO:0007669"/>
    <property type="project" value="TreeGrafter"/>
</dbReference>
<evidence type="ECO:0000313" key="4">
    <source>
        <dbReference type="Proteomes" id="UP000185944"/>
    </source>
</evidence>
<reference evidence="3 4" key="1">
    <citation type="submission" date="2016-02" db="EMBL/GenBank/DDBJ databases">
        <title>Discovery of a natural microsporidian pathogen with a broad tissue tropism in Caenorhabditis elegans.</title>
        <authorList>
            <person name="Luallen R.J."/>
            <person name="Reinke A.W."/>
            <person name="Tong L."/>
            <person name="Botts M.R."/>
            <person name="Felix M.-A."/>
            <person name="Troemel E.R."/>
        </authorList>
    </citation>
    <scope>NUCLEOTIDE SEQUENCE [LARGE SCALE GENOMIC DNA]</scope>
    <source>
        <strain evidence="3 4">JUm2807</strain>
    </source>
</reference>
<dbReference type="STRING" id="1805483.A0A177EAI4"/>
<comment type="caution">
    <text evidence="3">The sequence shown here is derived from an EMBL/GenBank/DDBJ whole genome shotgun (WGS) entry which is preliminary data.</text>
</comment>
<dbReference type="PROSITE" id="PS51747">
    <property type="entry name" value="CYT_DCMP_DEAMINASES_2"/>
    <property type="match status" value="1"/>
</dbReference>
<dbReference type="InterPro" id="IPR016193">
    <property type="entry name" value="Cytidine_deaminase-like"/>
</dbReference>
<gene>
    <name evidence="3" type="ORF">NEDG_01064</name>
</gene>
<dbReference type="SUPFAM" id="SSF53927">
    <property type="entry name" value="Cytidine deaminase-like"/>
    <property type="match status" value="1"/>
</dbReference>
<dbReference type="RefSeq" id="XP_067543670.1">
    <property type="nucleotide sequence ID" value="XM_067688482.1"/>
</dbReference>
<name>A0A177EAI4_9MICR</name>
<dbReference type="CDD" id="cd01285">
    <property type="entry name" value="nucleoside_deaminase"/>
    <property type="match status" value="1"/>
</dbReference>
<dbReference type="GeneID" id="93647414"/>
<protein>
    <submittedName>
        <fullName evidence="3">tRNA-specific adenosine deaminase 2</fullName>
    </submittedName>
</protein>
<organism evidence="3 4">
    <name type="scientific">Nematocida displodere</name>
    <dbReference type="NCBI Taxonomy" id="1805483"/>
    <lineage>
        <taxon>Eukaryota</taxon>
        <taxon>Fungi</taxon>
        <taxon>Fungi incertae sedis</taxon>
        <taxon>Microsporidia</taxon>
        <taxon>Nematocida</taxon>
    </lineage>
</organism>
<evidence type="ECO:0000256" key="1">
    <source>
        <dbReference type="ARBA" id="ARBA00022801"/>
    </source>
</evidence>
<keyword evidence="1" id="KW-0378">Hydrolase</keyword>